<dbReference type="GeneID" id="10667619"/>
<dbReference type="PANTHER" id="PTHR30535">
    <property type="entry name" value="VITAMIN B12-BINDING PROTEIN"/>
    <property type="match status" value="1"/>
</dbReference>
<dbReference type="InterPro" id="IPR002491">
    <property type="entry name" value="ABC_transptr_periplasmic_BD"/>
</dbReference>
<dbReference type="PANTHER" id="PTHR30535:SF34">
    <property type="entry name" value="MOLYBDATE-BINDING PROTEIN MOLA"/>
    <property type="match status" value="1"/>
</dbReference>
<accession>F6D843</accession>
<dbReference type="STRING" id="868131.MSWAN_0142"/>
<dbReference type="SUPFAM" id="SSF53807">
    <property type="entry name" value="Helical backbone' metal receptor"/>
    <property type="match status" value="1"/>
</dbReference>
<dbReference type="RefSeq" id="WP_013824690.1">
    <property type="nucleotide sequence ID" value="NC_015574.1"/>
</dbReference>
<sequence length="367" mass="40239">MDKKIVVALIAVVALITVIAAYTCYSNSIPGTGNTTITDMTGRSVHVPGEINKVLTVSPPTTNLVYMLAPDKLEGWNFNLTDNEKEYMPSKYQSLPIIGGWFSTYQGNPETFIAQSPDVILDDVNVMGNSSPTLDTMQNKMGSISVVGLNSSTNITNYAPSIKFVGKLLGAEDQANKLINFYDNMTTTVNSTVSNISQGDKVTVYYAEGTSGLQTDPNGSAHSQLITFCGGINVANVALKQGNGMSDVSMEQLLVWNPEVIITNNPQFYNGVYSNSSWQDVTAVQNKRVYLAPTVPEGWFDRPPGVNTIIGIPWTAKVLYPDKFQNLNMTSLTEEFYSEFYHVNLTDSDVKNILSNETFNDTQTYNT</sequence>
<dbReference type="HOGENOM" id="CLU_038034_13_1_2"/>
<dbReference type="Proteomes" id="UP000009231">
    <property type="component" value="Chromosome"/>
</dbReference>
<dbReference type="EMBL" id="CP002772">
    <property type="protein sequence ID" value="AEG17188.1"/>
    <property type="molecule type" value="Genomic_DNA"/>
</dbReference>
<evidence type="ECO:0000313" key="3">
    <source>
        <dbReference type="Proteomes" id="UP000009231"/>
    </source>
</evidence>
<keyword evidence="3" id="KW-1185">Reference proteome</keyword>
<dbReference type="AlphaFoldDB" id="F6D843"/>
<protein>
    <submittedName>
        <fullName evidence="2">ABC-type transporter, periplasmic subunit</fullName>
    </submittedName>
</protein>
<dbReference type="eggNOG" id="arCOG03302">
    <property type="taxonomic scope" value="Archaea"/>
</dbReference>
<feature type="domain" description="Fe/B12 periplasmic-binding" evidence="1">
    <location>
        <begin position="53"/>
        <end position="323"/>
    </location>
</feature>
<evidence type="ECO:0000313" key="2">
    <source>
        <dbReference type="EMBL" id="AEG17188.1"/>
    </source>
</evidence>
<name>F6D843_METPW</name>
<dbReference type="Gene3D" id="1.20.58.2180">
    <property type="match status" value="1"/>
</dbReference>
<dbReference type="InterPro" id="IPR050902">
    <property type="entry name" value="ABC_Transporter_SBP"/>
</dbReference>
<dbReference type="Gene3D" id="3.40.50.1980">
    <property type="entry name" value="Nitrogenase molybdenum iron protein domain"/>
    <property type="match status" value="2"/>
</dbReference>
<organism evidence="2 3">
    <name type="scientific">Methanobacterium paludis (strain DSM 25820 / JCM 18151 / SWAN1)</name>
    <dbReference type="NCBI Taxonomy" id="868131"/>
    <lineage>
        <taxon>Archaea</taxon>
        <taxon>Methanobacteriati</taxon>
        <taxon>Methanobacteriota</taxon>
        <taxon>Methanomada group</taxon>
        <taxon>Methanobacteria</taxon>
        <taxon>Methanobacteriales</taxon>
        <taxon>Methanobacteriaceae</taxon>
        <taxon>Methanobacterium</taxon>
    </lineage>
</organism>
<dbReference type="OrthoDB" id="24039at2157"/>
<dbReference type="Pfam" id="PF01497">
    <property type="entry name" value="Peripla_BP_2"/>
    <property type="match status" value="1"/>
</dbReference>
<proteinExistence type="predicted"/>
<gene>
    <name evidence="2" type="ordered locus">MSWAN_0142</name>
</gene>
<dbReference type="PROSITE" id="PS50983">
    <property type="entry name" value="FE_B12_PBP"/>
    <property type="match status" value="1"/>
</dbReference>
<reference evidence="2 3" key="1">
    <citation type="journal article" date="2014" name="Int. J. Syst. Evol. Microbiol.">
        <title>Methanobacterium paludis sp. nov. and a novel strain of Methanobacterium lacus isolated from northern peatlands.</title>
        <authorList>
            <person name="Cadillo-Quiroz H."/>
            <person name="Brauer S.L."/>
            <person name="Goodson N."/>
            <person name="Yavitt J.B."/>
            <person name="Zinder S.H."/>
        </authorList>
    </citation>
    <scope>NUCLEOTIDE SEQUENCE [LARGE SCALE GENOMIC DNA]</scope>
    <source>
        <strain evidence="3">DSM 25820 / JCM 18151 / SWAN1</strain>
    </source>
</reference>
<evidence type="ECO:0000259" key="1">
    <source>
        <dbReference type="PROSITE" id="PS50983"/>
    </source>
</evidence>
<dbReference type="KEGG" id="mew:MSWAN_0142"/>